<keyword evidence="2" id="KW-0449">Lipoprotein</keyword>
<gene>
    <name evidence="2" type="ORF">HJO_08027</name>
</gene>
<dbReference type="Proteomes" id="UP000025171">
    <property type="component" value="Unassembled WGS sequence"/>
</dbReference>
<evidence type="ECO:0000313" key="3">
    <source>
        <dbReference type="Proteomes" id="UP000025171"/>
    </source>
</evidence>
<accession>A0A059FQJ8</accession>
<comment type="caution">
    <text evidence="2">The sequence shown here is derived from an EMBL/GenBank/DDBJ whole genome shotgun (WGS) entry which is preliminary data.</text>
</comment>
<dbReference type="STRING" id="1280950.HJO_08027"/>
<dbReference type="EMBL" id="ARYK01000003">
    <property type="protein sequence ID" value="KCZ92887.1"/>
    <property type="molecule type" value="Genomic_DNA"/>
</dbReference>
<name>A0A059FQJ8_9PROT</name>
<keyword evidence="3" id="KW-1185">Reference proteome</keyword>
<organism evidence="2 3">
    <name type="scientific">Hyphomonas johnsonii MHS-2</name>
    <dbReference type="NCBI Taxonomy" id="1280950"/>
    <lineage>
        <taxon>Bacteria</taxon>
        <taxon>Pseudomonadati</taxon>
        <taxon>Pseudomonadota</taxon>
        <taxon>Alphaproteobacteria</taxon>
        <taxon>Hyphomonadales</taxon>
        <taxon>Hyphomonadaceae</taxon>
        <taxon>Hyphomonas</taxon>
    </lineage>
</organism>
<proteinExistence type="predicted"/>
<evidence type="ECO:0000313" key="2">
    <source>
        <dbReference type="EMBL" id="KCZ92887.1"/>
    </source>
</evidence>
<dbReference type="RefSeq" id="WP_035615834.1">
    <property type="nucleotide sequence ID" value="NZ_ARYK01000003.1"/>
</dbReference>
<dbReference type="AlphaFoldDB" id="A0A059FQJ8"/>
<reference evidence="2 3" key="1">
    <citation type="journal article" date="2014" name="Antonie Van Leeuwenhoek">
        <title>Hyphomonas beringensis sp. nov. and Hyphomonas chukchiensis sp. nov., isolated from surface seawater of the Bering Sea and Chukchi Sea.</title>
        <authorList>
            <person name="Li C."/>
            <person name="Lai Q."/>
            <person name="Li G."/>
            <person name="Dong C."/>
            <person name="Wang J."/>
            <person name="Liao Y."/>
            <person name="Shao Z."/>
        </authorList>
    </citation>
    <scope>NUCLEOTIDE SEQUENCE [LARGE SCALE GENOMIC DNA]</scope>
    <source>
        <strain evidence="2 3">MHS-2</strain>
    </source>
</reference>
<dbReference type="OrthoDB" id="7618991at2"/>
<dbReference type="PROSITE" id="PS51257">
    <property type="entry name" value="PROKAR_LIPOPROTEIN"/>
    <property type="match status" value="1"/>
</dbReference>
<dbReference type="eggNOG" id="ENOG502ZRAX">
    <property type="taxonomic scope" value="Bacteria"/>
</dbReference>
<protein>
    <submittedName>
        <fullName evidence="2">Putative lipoprotein</fullName>
    </submittedName>
</protein>
<sequence>MTIKTFLLSIAGLVALSACASVEPEPCTSEWVDFRTEKVLNRFASNNRGMIGDLRRLQDSEGDINPVVAMQLIGNRKQIQRFADTFQSIVVPELESAVDQCGGADNLVPAFTEFLRDEGVGEQTLEWIGPVIGLMQDMREADDAAQERL</sequence>
<feature type="chain" id="PRO_5001573262" evidence="1">
    <location>
        <begin position="21"/>
        <end position="149"/>
    </location>
</feature>
<dbReference type="PATRIC" id="fig|1280950.3.peg.1609"/>
<keyword evidence="1" id="KW-0732">Signal</keyword>
<evidence type="ECO:0000256" key="1">
    <source>
        <dbReference type="SAM" id="SignalP"/>
    </source>
</evidence>
<feature type="signal peptide" evidence="1">
    <location>
        <begin position="1"/>
        <end position="20"/>
    </location>
</feature>